<feature type="compositionally biased region" description="Polar residues" evidence="7">
    <location>
        <begin position="46"/>
        <end position="62"/>
    </location>
</feature>
<feature type="region of interest" description="Disordered" evidence="7">
    <location>
        <begin position="518"/>
        <end position="542"/>
    </location>
</feature>
<evidence type="ECO:0000256" key="6">
    <source>
        <dbReference type="RuleBase" id="RU000682"/>
    </source>
</evidence>
<evidence type="ECO:0000256" key="5">
    <source>
        <dbReference type="PROSITE-ProRule" id="PRU00108"/>
    </source>
</evidence>
<comment type="subcellular location">
    <subcellularLocation>
        <location evidence="1 5 6">Nucleus</location>
    </subcellularLocation>
</comment>
<proteinExistence type="predicted"/>
<evidence type="ECO:0000256" key="1">
    <source>
        <dbReference type="ARBA" id="ARBA00004123"/>
    </source>
</evidence>
<evidence type="ECO:0000256" key="4">
    <source>
        <dbReference type="ARBA" id="ARBA00023242"/>
    </source>
</evidence>
<evidence type="ECO:0000313" key="9">
    <source>
        <dbReference type="EMBL" id="KAH8690925.1"/>
    </source>
</evidence>
<protein>
    <recommendedName>
        <fullName evidence="8">Homeobox domain-containing protein</fullName>
    </recommendedName>
</protein>
<feature type="region of interest" description="Disordered" evidence="7">
    <location>
        <begin position="374"/>
        <end position="483"/>
    </location>
</feature>
<dbReference type="GeneID" id="70251454"/>
<evidence type="ECO:0000313" key="10">
    <source>
        <dbReference type="Proteomes" id="UP001201262"/>
    </source>
</evidence>
<gene>
    <name evidence="9" type="ORF">BGW36DRAFT_432699</name>
</gene>
<dbReference type="PROSITE" id="PS50071">
    <property type="entry name" value="HOMEOBOX_2"/>
    <property type="match status" value="1"/>
</dbReference>
<feature type="region of interest" description="Disordered" evidence="7">
    <location>
        <begin position="249"/>
        <end position="269"/>
    </location>
</feature>
<dbReference type="Proteomes" id="UP001201262">
    <property type="component" value="Unassembled WGS sequence"/>
</dbReference>
<feature type="compositionally biased region" description="Basic and acidic residues" evidence="7">
    <location>
        <begin position="63"/>
        <end position="72"/>
    </location>
</feature>
<feature type="domain" description="Homeobox" evidence="8">
    <location>
        <begin position="162"/>
        <end position="223"/>
    </location>
</feature>
<dbReference type="GO" id="GO:0000977">
    <property type="term" value="F:RNA polymerase II transcription regulatory region sequence-specific DNA binding"/>
    <property type="evidence" value="ECO:0007669"/>
    <property type="project" value="TreeGrafter"/>
</dbReference>
<dbReference type="InterPro" id="IPR001356">
    <property type="entry name" value="HD"/>
</dbReference>
<evidence type="ECO:0000256" key="7">
    <source>
        <dbReference type="SAM" id="MobiDB-lite"/>
    </source>
</evidence>
<dbReference type="Gene3D" id="1.10.10.60">
    <property type="entry name" value="Homeodomain-like"/>
    <property type="match status" value="1"/>
</dbReference>
<sequence>MSVIGVRHLPNPVSTLYHLSCAANRTLLGRDNQDQEDKMSLHSGATAFSSQKSSGNNQQESNVKVEESERFLSHLSEQNDMCQPPKTFDPDIKTEGGQISQPRRSEECHHSENKIAVEEPVHREHETSGFKMENDDDLADDLSNGDEVTDDTAMSAGDGAIDKKKSKRFRLTHNQTRFLMSEFTRQAHPDAAKREKLSREIPGLSPRQVQVWFQNRRAKLKRLTSQDRDRILKSRALPEHFDRSQMLNHAYPSGQSSASGPPHRSSIASSYSKPLAVNTFQRTSTDNYSISPATAAASAYGNYASSPVSTVLSESISPTSNTSNGMTIASSTVSLPGIPGMHQAHPQGYARAHSFSTSYTGSWQQLHTPRIHMSSLDSGIHSDSMVHRPGNTYQEHGGSLSDASSYDRHSSLASSAGQGTQNDGSFQSRLAYQGHSRQPQNEVYPPSSQAVSESHAGFSPANFRQVPPLQTAHLPPPQEYQISPFTPSYNYDSFYQYAQENTSAVSLPASFIRSETSYDSPTGYPYDGDMGKFGASYPGDAR</sequence>
<dbReference type="GO" id="GO:0005634">
    <property type="term" value="C:nucleus"/>
    <property type="evidence" value="ECO:0007669"/>
    <property type="project" value="UniProtKB-SubCell"/>
</dbReference>
<dbReference type="CDD" id="cd00086">
    <property type="entry name" value="homeodomain"/>
    <property type="match status" value="1"/>
</dbReference>
<dbReference type="InterPro" id="IPR009057">
    <property type="entry name" value="Homeodomain-like_sf"/>
</dbReference>
<evidence type="ECO:0000256" key="3">
    <source>
        <dbReference type="ARBA" id="ARBA00023155"/>
    </source>
</evidence>
<dbReference type="PANTHER" id="PTHR24208">
    <property type="entry name" value="LIM/HOMEOBOX PROTEIN LHX"/>
    <property type="match status" value="1"/>
</dbReference>
<accession>A0AAD4PW16</accession>
<dbReference type="PANTHER" id="PTHR24208:SF166">
    <property type="entry name" value="LIM HOMEOBOX TRANSCRIPTION FACTOR 1 ALPHA, ISOFORM B"/>
    <property type="match status" value="1"/>
</dbReference>
<feature type="compositionally biased region" description="Polar residues" evidence="7">
    <location>
        <begin position="411"/>
        <end position="452"/>
    </location>
</feature>
<dbReference type="EMBL" id="JAJTJA010000013">
    <property type="protein sequence ID" value="KAH8690925.1"/>
    <property type="molecule type" value="Genomic_DNA"/>
</dbReference>
<feature type="compositionally biased region" description="Basic and acidic residues" evidence="7">
    <location>
        <begin position="103"/>
        <end position="128"/>
    </location>
</feature>
<keyword evidence="2 5" id="KW-0238">DNA-binding</keyword>
<feature type="DNA-binding region" description="Homeobox" evidence="5">
    <location>
        <begin position="164"/>
        <end position="224"/>
    </location>
</feature>
<comment type="caution">
    <text evidence="9">The sequence shown here is derived from an EMBL/GenBank/DDBJ whole genome shotgun (WGS) entry which is preliminary data.</text>
</comment>
<dbReference type="RefSeq" id="XP_046067121.1">
    <property type="nucleotide sequence ID" value="XM_046221167.1"/>
</dbReference>
<organism evidence="9 10">
    <name type="scientific">Talaromyces proteolyticus</name>
    <dbReference type="NCBI Taxonomy" id="1131652"/>
    <lineage>
        <taxon>Eukaryota</taxon>
        <taxon>Fungi</taxon>
        <taxon>Dikarya</taxon>
        <taxon>Ascomycota</taxon>
        <taxon>Pezizomycotina</taxon>
        <taxon>Eurotiomycetes</taxon>
        <taxon>Eurotiomycetidae</taxon>
        <taxon>Eurotiales</taxon>
        <taxon>Trichocomaceae</taxon>
        <taxon>Talaromyces</taxon>
        <taxon>Talaromyces sect. Bacilispori</taxon>
    </lineage>
</organism>
<keyword evidence="4 5" id="KW-0539">Nucleus</keyword>
<dbReference type="SMART" id="SM00389">
    <property type="entry name" value="HOX"/>
    <property type="match status" value="1"/>
</dbReference>
<evidence type="ECO:0000256" key="2">
    <source>
        <dbReference type="ARBA" id="ARBA00023125"/>
    </source>
</evidence>
<keyword evidence="3 5" id="KW-0371">Homeobox</keyword>
<reference evidence="9" key="1">
    <citation type="submission" date="2021-12" db="EMBL/GenBank/DDBJ databases">
        <title>Convergent genome expansion in fungi linked to evolution of root-endophyte symbiosis.</title>
        <authorList>
            <consortium name="DOE Joint Genome Institute"/>
            <person name="Ke Y.-H."/>
            <person name="Bonito G."/>
            <person name="Liao H.-L."/>
            <person name="Looney B."/>
            <person name="Rojas-Flechas A."/>
            <person name="Nash J."/>
            <person name="Hameed K."/>
            <person name="Schadt C."/>
            <person name="Martin F."/>
            <person name="Crous P.W."/>
            <person name="Miettinen O."/>
            <person name="Magnuson J.K."/>
            <person name="Labbe J."/>
            <person name="Jacobson D."/>
            <person name="Doktycz M.J."/>
            <person name="Veneault-Fourrey C."/>
            <person name="Kuo A."/>
            <person name="Mondo S."/>
            <person name="Calhoun S."/>
            <person name="Riley R."/>
            <person name="Ohm R."/>
            <person name="LaButti K."/>
            <person name="Andreopoulos B."/>
            <person name="Pangilinan J."/>
            <person name="Nolan M."/>
            <person name="Tritt A."/>
            <person name="Clum A."/>
            <person name="Lipzen A."/>
            <person name="Daum C."/>
            <person name="Barry K."/>
            <person name="Grigoriev I.V."/>
            <person name="Vilgalys R."/>
        </authorList>
    </citation>
    <scope>NUCLEOTIDE SEQUENCE</scope>
    <source>
        <strain evidence="9">PMI_201</strain>
    </source>
</reference>
<dbReference type="InterPro" id="IPR050453">
    <property type="entry name" value="LIM_Homeobox_TF"/>
</dbReference>
<dbReference type="Pfam" id="PF00046">
    <property type="entry name" value="Homeodomain"/>
    <property type="match status" value="1"/>
</dbReference>
<dbReference type="GO" id="GO:0000981">
    <property type="term" value="F:DNA-binding transcription factor activity, RNA polymerase II-specific"/>
    <property type="evidence" value="ECO:0007669"/>
    <property type="project" value="TreeGrafter"/>
</dbReference>
<dbReference type="SUPFAM" id="SSF46689">
    <property type="entry name" value="Homeodomain-like"/>
    <property type="match status" value="1"/>
</dbReference>
<keyword evidence="10" id="KW-1185">Reference proteome</keyword>
<dbReference type="AlphaFoldDB" id="A0AAD4PW16"/>
<feature type="compositionally biased region" description="Acidic residues" evidence="7">
    <location>
        <begin position="134"/>
        <end position="150"/>
    </location>
</feature>
<name>A0AAD4PW16_9EURO</name>
<feature type="region of interest" description="Disordered" evidence="7">
    <location>
        <begin position="33"/>
        <end position="158"/>
    </location>
</feature>
<evidence type="ECO:0000259" key="8">
    <source>
        <dbReference type="PROSITE" id="PS50071"/>
    </source>
</evidence>